<evidence type="ECO:0000259" key="1">
    <source>
        <dbReference type="PROSITE" id="PS50837"/>
    </source>
</evidence>
<dbReference type="PANTHER" id="PTHR46844:SF1">
    <property type="entry name" value="SLR5058 PROTEIN"/>
    <property type="match status" value="1"/>
</dbReference>
<dbReference type="InterPro" id="IPR007111">
    <property type="entry name" value="NACHT_NTPase"/>
</dbReference>
<accession>A0ABR8CJR8</accession>
<dbReference type="PROSITE" id="PS50837">
    <property type="entry name" value="NACHT"/>
    <property type="match status" value="1"/>
</dbReference>
<proteinExistence type="predicted"/>
<evidence type="ECO:0000313" key="3">
    <source>
        <dbReference type="Proteomes" id="UP000618445"/>
    </source>
</evidence>
<dbReference type="PANTHER" id="PTHR46844">
    <property type="entry name" value="SLR5058 PROTEIN"/>
    <property type="match status" value="1"/>
</dbReference>
<name>A0ABR8CJR8_9CYAN</name>
<dbReference type="InterPro" id="IPR027417">
    <property type="entry name" value="P-loop_NTPase"/>
</dbReference>
<dbReference type="SUPFAM" id="SSF52540">
    <property type="entry name" value="P-loop containing nucleoside triphosphate hydrolases"/>
    <property type="match status" value="1"/>
</dbReference>
<dbReference type="Gene3D" id="3.40.50.300">
    <property type="entry name" value="P-loop containing nucleotide triphosphate hydrolases"/>
    <property type="match status" value="1"/>
</dbReference>
<dbReference type="Pfam" id="PF05729">
    <property type="entry name" value="NACHT"/>
    <property type="match status" value="1"/>
</dbReference>
<gene>
    <name evidence="2" type="ORF">H6G05_23775</name>
</gene>
<dbReference type="Proteomes" id="UP000618445">
    <property type="component" value="Unassembled WGS sequence"/>
</dbReference>
<protein>
    <submittedName>
        <fullName evidence="2">NACHT domain-containing NTPase</fullName>
    </submittedName>
</protein>
<evidence type="ECO:0000313" key="2">
    <source>
        <dbReference type="EMBL" id="MBD2319844.1"/>
    </source>
</evidence>
<sequence>MFPQKFLMRMAQTHQLSADQESVFLLRFGENREDREVASFLSISEEAYRKRMGEIYRKFDISGKGPGKNNRLLHILQNYLDAETSPQGEQTLLLANKALSNQSPSSQSVVPFDIDIEELVQQLRYRSRQIIQERCATIRVLDMSHPIDLENIYTGTDVLEKITSRRRLGIADLLATYHGRDRMEMGLLNEDRVSSIEVLNRYRKLMLLGKPGAGKTTLLKYTALKCSQGEVFSDLVPIFVTLRQYAGAESQPRLVDYIIQDFHTYNIGDELAVKQLLQQGRAILFWDGLDEVREDDLYRVLEDLRSFSEHYYSNRFVITSRLGAQEYVFEKFTEVEVANFRPLQISQFAQRWFASNSRHIELFLRKVEDNRPIQELATNPLLLTLLCLVFDEFGDFPTNRSELYREGLDVLLKKWDAKRNIERHQIYKNLSMQRKEDLLAQVACTTFYQGDYFFRQVDLERYITDYIRNLPKAHTDEEALQLDSEAIIKAIESQHGLFVERAKGIYSFSHLTFQEYLAARELVYNGNQDTLTLLASKITDHRWHDILRLAVGMMRSADELLQLMKEQCDRLIAGDQQLQDLLQWVKQKAEASQVPDRLQSVRAFYLTLGRAIAQSAPINLANVLARTLVLDLDLCQNRNLNLDLAFDLARALETKDGEDLGLDLDLDLSLALEYAQEMSEPHLADALTKLIAICPDDADSDALWQQWASSLRQQAINYRNIGQNWDFAPQQIEHLRQYCNANRLLVECLESDCYVRQSVRQAIEQSLLLPTNNS</sequence>
<dbReference type="InterPro" id="IPR054501">
    <property type="entry name" value="NCH2"/>
</dbReference>
<organism evidence="2 3">
    <name type="scientific">Phormidium tenue FACHB-1050</name>
    <dbReference type="NCBI Taxonomy" id="2692857"/>
    <lineage>
        <taxon>Bacteria</taxon>
        <taxon>Bacillati</taxon>
        <taxon>Cyanobacteriota</taxon>
        <taxon>Cyanophyceae</taxon>
        <taxon>Oscillatoriophycideae</taxon>
        <taxon>Oscillatoriales</taxon>
        <taxon>Oscillatoriaceae</taxon>
        <taxon>Phormidium</taxon>
    </lineage>
</organism>
<dbReference type="EMBL" id="JACJQY010000068">
    <property type="protein sequence ID" value="MBD2319844.1"/>
    <property type="molecule type" value="Genomic_DNA"/>
</dbReference>
<dbReference type="Pfam" id="PF22727">
    <property type="entry name" value="NCH2"/>
    <property type="match status" value="1"/>
</dbReference>
<feature type="domain" description="NACHT" evidence="1">
    <location>
        <begin position="203"/>
        <end position="321"/>
    </location>
</feature>
<keyword evidence="3" id="KW-1185">Reference proteome</keyword>
<reference evidence="2 3" key="1">
    <citation type="journal article" date="2020" name="ISME J.">
        <title>Comparative genomics reveals insights into cyanobacterial evolution and habitat adaptation.</title>
        <authorList>
            <person name="Chen M.Y."/>
            <person name="Teng W.K."/>
            <person name="Zhao L."/>
            <person name="Hu C.X."/>
            <person name="Zhou Y.K."/>
            <person name="Han B.P."/>
            <person name="Song L.R."/>
            <person name="Shu W.S."/>
        </authorList>
    </citation>
    <scope>NUCLEOTIDE SEQUENCE [LARGE SCALE GENOMIC DNA]</scope>
    <source>
        <strain evidence="2 3">FACHB-1050</strain>
    </source>
</reference>
<comment type="caution">
    <text evidence="2">The sequence shown here is derived from an EMBL/GenBank/DDBJ whole genome shotgun (WGS) entry which is preliminary data.</text>
</comment>